<dbReference type="Pfam" id="PF17836">
    <property type="entry name" value="PglD_N"/>
    <property type="match status" value="1"/>
</dbReference>
<feature type="binding site" evidence="2">
    <location>
        <position position="68"/>
    </location>
    <ligand>
        <name>substrate</name>
    </ligand>
</feature>
<dbReference type="InterPro" id="IPR050179">
    <property type="entry name" value="Trans_hexapeptide_repeat"/>
</dbReference>
<dbReference type="EMBL" id="CP118733">
    <property type="protein sequence ID" value="WNY47888.1"/>
    <property type="molecule type" value="Genomic_DNA"/>
</dbReference>
<feature type="site" description="Increases basicity of active site His" evidence="1">
    <location>
        <position position="134"/>
    </location>
</feature>
<sequence length="204" mass="21583">MEVKNKQLFIIGASGHGKVVAEIASLNGYQDIYFLDDFSKECHLGPWSIVGTSQYPIPSDAAVFVAIGDNKIRSKIVHRFKDWEQPSLIHPRAIVSPTVSLGKSCVVMANAVLQPNVKLGDGCIVNTAASIDHDCKLGDFVHISPGSHLAGGVTVGQQTWIGIGSSVIQSLSICKDVIVGAGGVVIQSITSSGTYVGNPCRKIQ</sequence>
<evidence type="ECO:0000256" key="1">
    <source>
        <dbReference type="PIRSR" id="PIRSR620019-1"/>
    </source>
</evidence>
<proteinExistence type="predicted"/>
<protein>
    <submittedName>
        <fullName evidence="4">Acetyltransferase</fullName>
    </submittedName>
</protein>
<feature type="binding site" evidence="2">
    <location>
        <position position="163"/>
    </location>
    <ligand>
        <name>acetyl-CoA</name>
        <dbReference type="ChEBI" id="CHEBI:57288"/>
    </ligand>
</feature>
<evidence type="ECO:0000313" key="5">
    <source>
        <dbReference type="Proteomes" id="UP001304088"/>
    </source>
</evidence>
<feature type="active site" description="Proton acceptor" evidence="1">
    <location>
        <position position="133"/>
    </location>
</feature>
<dbReference type="PANTHER" id="PTHR43300:SF7">
    <property type="entry name" value="UDP-N-ACETYLBACILLOSAMINE N-ACETYLTRANSFERASE"/>
    <property type="match status" value="1"/>
</dbReference>
<dbReference type="NCBIfam" id="TIGR03570">
    <property type="entry name" value="NeuD_NnaD"/>
    <property type="match status" value="1"/>
</dbReference>
<dbReference type="Gene3D" id="2.160.10.10">
    <property type="entry name" value="Hexapeptide repeat proteins"/>
    <property type="match status" value="1"/>
</dbReference>
<dbReference type="CDD" id="cd03360">
    <property type="entry name" value="LbH_AT_putative"/>
    <property type="match status" value="1"/>
</dbReference>
<feature type="binding site" evidence="2">
    <location>
        <position position="142"/>
    </location>
    <ligand>
        <name>acetyl-CoA</name>
        <dbReference type="ChEBI" id="CHEBI:57288"/>
    </ligand>
</feature>
<name>A0AA96VGR5_9STRE</name>
<evidence type="ECO:0000259" key="3">
    <source>
        <dbReference type="Pfam" id="PF17836"/>
    </source>
</evidence>
<dbReference type="SUPFAM" id="SSF51161">
    <property type="entry name" value="Trimeric LpxA-like enzymes"/>
    <property type="match status" value="1"/>
</dbReference>
<feature type="domain" description="PglD N-terminal" evidence="3">
    <location>
        <begin position="7"/>
        <end position="80"/>
    </location>
</feature>
<evidence type="ECO:0000256" key="2">
    <source>
        <dbReference type="PIRSR" id="PIRSR620019-2"/>
    </source>
</evidence>
<accession>A0AA96VGR5</accession>
<dbReference type="InterPro" id="IPR020019">
    <property type="entry name" value="AcTrfase_PglD-like"/>
</dbReference>
<dbReference type="InterPro" id="IPR011004">
    <property type="entry name" value="Trimer_LpxA-like_sf"/>
</dbReference>
<evidence type="ECO:0000313" key="4">
    <source>
        <dbReference type="EMBL" id="WNY47888.1"/>
    </source>
</evidence>
<feature type="binding site" evidence="2">
    <location>
        <begin position="14"/>
        <end position="16"/>
    </location>
    <ligand>
        <name>substrate</name>
    </ligand>
</feature>
<dbReference type="KEGG" id="ssuv:PXH68_04040"/>
<dbReference type="InterPro" id="IPR041561">
    <property type="entry name" value="PglD_N"/>
</dbReference>
<dbReference type="RefSeq" id="WP_248028034.1">
    <property type="nucleotide sequence ID" value="NZ_CP118733.1"/>
</dbReference>
<dbReference type="Proteomes" id="UP001304088">
    <property type="component" value="Chromosome"/>
</dbReference>
<reference evidence="4 5" key="1">
    <citation type="submission" date="2023-02" db="EMBL/GenBank/DDBJ databases">
        <title>Streptococcus sp. Genome Sequencing and Assembly.</title>
        <authorList>
            <person name="Shore S.M."/>
            <person name="Nicholson T.L."/>
        </authorList>
    </citation>
    <scope>NUCLEOTIDE SEQUENCE [LARGE SCALE GENOMIC DNA]</scope>
    <source>
        <strain evidence="4 5">29896</strain>
    </source>
</reference>
<feature type="binding site" evidence="2">
    <location>
        <begin position="36"/>
        <end position="37"/>
    </location>
    <ligand>
        <name>substrate</name>
    </ligand>
</feature>
<gene>
    <name evidence="4" type="ORF">PXH68_04040</name>
</gene>
<dbReference type="AlphaFoldDB" id="A0AA96VGR5"/>
<dbReference type="Gene3D" id="3.40.50.20">
    <property type="match status" value="1"/>
</dbReference>
<dbReference type="PANTHER" id="PTHR43300">
    <property type="entry name" value="ACETYLTRANSFERASE"/>
    <property type="match status" value="1"/>
</dbReference>
<keyword evidence="5" id="KW-1185">Reference proteome</keyword>
<organism evidence="4 5">
    <name type="scientific">Streptococcus suivaginalis</name>
    <dbReference type="NCBI Taxonomy" id="3028082"/>
    <lineage>
        <taxon>Bacteria</taxon>
        <taxon>Bacillati</taxon>
        <taxon>Bacillota</taxon>
        <taxon>Bacilli</taxon>
        <taxon>Lactobacillales</taxon>
        <taxon>Streptococcaceae</taxon>
        <taxon>Streptococcus</taxon>
    </lineage>
</organism>